<organism evidence="2 3">
    <name type="scientific">Durusdinium trenchii</name>
    <dbReference type="NCBI Taxonomy" id="1381693"/>
    <lineage>
        <taxon>Eukaryota</taxon>
        <taxon>Sar</taxon>
        <taxon>Alveolata</taxon>
        <taxon>Dinophyceae</taxon>
        <taxon>Suessiales</taxon>
        <taxon>Symbiodiniaceae</taxon>
        <taxon>Durusdinium</taxon>
    </lineage>
</organism>
<keyword evidence="3" id="KW-1185">Reference proteome</keyword>
<protein>
    <submittedName>
        <fullName evidence="2">Uncharacterized protein</fullName>
    </submittedName>
</protein>
<evidence type="ECO:0000256" key="1">
    <source>
        <dbReference type="SAM" id="MobiDB-lite"/>
    </source>
</evidence>
<feature type="compositionally biased region" description="Basic residues" evidence="1">
    <location>
        <begin position="69"/>
        <end position="79"/>
    </location>
</feature>
<reference evidence="2 3" key="1">
    <citation type="submission" date="2024-02" db="EMBL/GenBank/DDBJ databases">
        <authorList>
            <person name="Chen Y."/>
            <person name="Shah S."/>
            <person name="Dougan E. K."/>
            <person name="Thang M."/>
            <person name="Chan C."/>
        </authorList>
    </citation>
    <scope>NUCLEOTIDE SEQUENCE [LARGE SCALE GENOMIC DNA]</scope>
</reference>
<name>A0ABP0IAN1_9DINO</name>
<dbReference type="EMBL" id="CAXAMN010002447">
    <property type="protein sequence ID" value="CAK8999643.1"/>
    <property type="molecule type" value="Genomic_DNA"/>
</dbReference>
<gene>
    <name evidence="2" type="ORF">CCMP2556_LOCUS5733</name>
</gene>
<dbReference type="Proteomes" id="UP001642484">
    <property type="component" value="Unassembled WGS sequence"/>
</dbReference>
<evidence type="ECO:0000313" key="3">
    <source>
        <dbReference type="Proteomes" id="UP001642484"/>
    </source>
</evidence>
<feature type="compositionally biased region" description="Basic and acidic residues" evidence="1">
    <location>
        <begin position="43"/>
        <end position="55"/>
    </location>
</feature>
<accession>A0ABP0IAN1</accession>
<sequence length="142" mass="15964">MFNLCEGDCQSSSSSSKEEDSDDSGLAVQKARSLPNLNRRLPKRTDSSDTTDGKDGYPSIDSNLQKARGYQRKVDRRRSQTFKSITVPEEVLQVAVDDEYQLPEDDDFDEYGEPLFAESWTALYALDCTKHKSASHHGIPLK</sequence>
<evidence type="ECO:0000313" key="2">
    <source>
        <dbReference type="EMBL" id="CAK8999643.1"/>
    </source>
</evidence>
<proteinExistence type="predicted"/>
<feature type="region of interest" description="Disordered" evidence="1">
    <location>
        <begin position="1"/>
        <end position="79"/>
    </location>
</feature>
<comment type="caution">
    <text evidence="2">The sequence shown here is derived from an EMBL/GenBank/DDBJ whole genome shotgun (WGS) entry which is preliminary data.</text>
</comment>